<feature type="domain" description="RNA polymerase sigma-70 region 4" evidence="7">
    <location>
        <begin position="190"/>
        <end position="238"/>
    </location>
</feature>
<dbReference type="Proteomes" id="UP001595456">
    <property type="component" value="Unassembled WGS sequence"/>
</dbReference>
<evidence type="ECO:0000313" key="9">
    <source>
        <dbReference type="Proteomes" id="UP001595456"/>
    </source>
</evidence>
<keyword evidence="9" id="KW-1185">Reference proteome</keyword>
<reference evidence="9" key="1">
    <citation type="journal article" date="2019" name="Int. J. Syst. Evol. Microbiol.">
        <title>The Global Catalogue of Microorganisms (GCM) 10K type strain sequencing project: providing services to taxonomists for standard genome sequencing and annotation.</title>
        <authorList>
            <consortium name="The Broad Institute Genomics Platform"/>
            <consortium name="The Broad Institute Genome Sequencing Center for Infectious Disease"/>
            <person name="Wu L."/>
            <person name="Ma J."/>
        </authorList>
    </citation>
    <scope>NUCLEOTIDE SEQUENCE [LARGE SCALE GENOMIC DNA]</scope>
    <source>
        <strain evidence="9">KCTC 52607</strain>
    </source>
</reference>
<keyword evidence="2" id="KW-0731">Sigma factor</keyword>
<evidence type="ECO:0000256" key="1">
    <source>
        <dbReference type="ARBA" id="ARBA00023015"/>
    </source>
</evidence>
<evidence type="ECO:0000259" key="5">
    <source>
        <dbReference type="Pfam" id="PF04539"/>
    </source>
</evidence>
<dbReference type="EMBL" id="JBHRST010000022">
    <property type="protein sequence ID" value="MFC3098943.1"/>
    <property type="molecule type" value="Genomic_DNA"/>
</dbReference>
<dbReference type="InterPro" id="IPR013324">
    <property type="entry name" value="RNA_pol_sigma_r3/r4-like"/>
</dbReference>
<evidence type="ECO:0000256" key="2">
    <source>
        <dbReference type="ARBA" id="ARBA00023082"/>
    </source>
</evidence>
<proteinExistence type="predicted"/>
<dbReference type="InterPro" id="IPR000943">
    <property type="entry name" value="RNA_pol_sigma70"/>
</dbReference>
<dbReference type="SUPFAM" id="SSF88946">
    <property type="entry name" value="Sigma2 domain of RNA polymerase sigma factors"/>
    <property type="match status" value="1"/>
</dbReference>
<feature type="domain" description="RNA polymerase sigma-70 region 2" evidence="6">
    <location>
        <begin position="29"/>
        <end position="98"/>
    </location>
</feature>
<evidence type="ECO:0000256" key="3">
    <source>
        <dbReference type="ARBA" id="ARBA00023125"/>
    </source>
</evidence>
<dbReference type="InterPro" id="IPR014284">
    <property type="entry name" value="RNA_pol_sigma-70_dom"/>
</dbReference>
<dbReference type="RefSeq" id="WP_336924575.1">
    <property type="nucleotide sequence ID" value="NZ_JBANRO010000001.1"/>
</dbReference>
<evidence type="ECO:0000259" key="7">
    <source>
        <dbReference type="Pfam" id="PF04545"/>
    </source>
</evidence>
<dbReference type="PANTHER" id="PTHR30385">
    <property type="entry name" value="SIGMA FACTOR F FLAGELLAR"/>
    <property type="match status" value="1"/>
</dbReference>
<dbReference type="PRINTS" id="PR00046">
    <property type="entry name" value="SIGMA70FCT"/>
</dbReference>
<keyword evidence="3" id="KW-0238">DNA-binding</keyword>
<gene>
    <name evidence="8" type="ORF">ACFODU_14195</name>
</gene>
<dbReference type="Pfam" id="PF04542">
    <property type="entry name" value="Sigma70_r2"/>
    <property type="match status" value="1"/>
</dbReference>
<dbReference type="Gene3D" id="1.10.1740.10">
    <property type="match status" value="1"/>
</dbReference>
<name>A0ABV7E8R3_9SPHN</name>
<dbReference type="InterPro" id="IPR007630">
    <property type="entry name" value="RNA_pol_sigma70_r4"/>
</dbReference>
<dbReference type="Gene3D" id="1.20.140.160">
    <property type="match status" value="1"/>
</dbReference>
<feature type="domain" description="RNA polymerase sigma-70 region 3" evidence="5">
    <location>
        <begin position="109"/>
        <end position="143"/>
    </location>
</feature>
<evidence type="ECO:0000313" key="8">
    <source>
        <dbReference type="EMBL" id="MFC3098943.1"/>
    </source>
</evidence>
<keyword evidence="4" id="KW-0804">Transcription</keyword>
<dbReference type="Pfam" id="PF04545">
    <property type="entry name" value="Sigma70_r4"/>
    <property type="match status" value="1"/>
</dbReference>
<organism evidence="8 9">
    <name type="scientific">Alteraurantiacibacter palmitatis</name>
    <dbReference type="NCBI Taxonomy" id="2054628"/>
    <lineage>
        <taxon>Bacteria</taxon>
        <taxon>Pseudomonadati</taxon>
        <taxon>Pseudomonadota</taxon>
        <taxon>Alphaproteobacteria</taxon>
        <taxon>Sphingomonadales</taxon>
        <taxon>Erythrobacteraceae</taxon>
        <taxon>Alteraurantiacibacter</taxon>
    </lineage>
</organism>
<keyword evidence="1" id="KW-0805">Transcription regulation</keyword>
<protein>
    <submittedName>
        <fullName evidence="8">Sigma-70 family RNA polymerase sigma factor</fullName>
    </submittedName>
</protein>
<dbReference type="CDD" id="cd06171">
    <property type="entry name" value="Sigma70_r4"/>
    <property type="match status" value="1"/>
</dbReference>
<dbReference type="InterPro" id="IPR007627">
    <property type="entry name" value="RNA_pol_sigma70_r2"/>
</dbReference>
<dbReference type="NCBIfam" id="TIGR02937">
    <property type="entry name" value="sigma70-ECF"/>
    <property type="match status" value="1"/>
</dbReference>
<comment type="caution">
    <text evidence="8">The sequence shown here is derived from an EMBL/GenBank/DDBJ whole genome shotgun (WGS) entry which is preliminary data.</text>
</comment>
<dbReference type="InterPro" id="IPR007624">
    <property type="entry name" value="RNA_pol_sigma70_r3"/>
</dbReference>
<evidence type="ECO:0000259" key="6">
    <source>
        <dbReference type="Pfam" id="PF04542"/>
    </source>
</evidence>
<sequence length="246" mass="27230">MKHDHSPFAGRTGSVSAAYGAQDIVADRIRRFVPMVKKAAWHIHGTGREGLEIEDLVQAGYIALTECARNHTGPTEDGFAAYAKIRVRGAMFDLVRRQLPSSRAAIRRRREIDAARTLLRQQLGREPGDAELAAHLDISPADLAAADAMQVHLAPLDEAYDDHSAAFATDLPDPFAVLCELEDATRLTRAMHELPERLQLVLQLYFVEELNLTEIAEVLEVSVPRVHQLKTQALVKLRDLMQEGGG</sequence>
<dbReference type="SUPFAM" id="SSF88659">
    <property type="entry name" value="Sigma3 and sigma4 domains of RNA polymerase sigma factors"/>
    <property type="match status" value="2"/>
</dbReference>
<accession>A0ABV7E8R3</accession>
<dbReference type="Pfam" id="PF04539">
    <property type="entry name" value="Sigma70_r3"/>
    <property type="match status" value="1"/>
</dbReference>
<evidence type="ECO:0000256" key="4">
    <source>
        <dbReference type="ARBA" id="ARBA00023163"/>
    </source>
</evidence>
<dbReference type="InterPro" id="IPR013325">
    <property type="entry name" value="RNA_pol_sigma_r2"/>
</dbReference>